<organism evidence="2 3">
    <name type="scientific">Streptomyces albiaxialis</name>
    <dbReference type="NCBI Taxonomy" id="329523"/>
    <lineage>
        <taxon>Bacteria</taxon>
        <taxon>Bacillati</taxon>
        <taxon>Actinomycetota</taxon>
        <taxon>Actinomycetes</taxon>
        <taxon>Kitasatosporales</taxon>
        <taxon>Streptomycetaceae</taxon>
        <taxon>Streptomyces</taxon>
    </lineage>
</organism>
<reference evidence="2 3" key="1">
    <citation type="journal article" date="2019" name="Int. J. Syst. Evol. Microbiol.">
        <title>The Global Catalogue of Microorganisms (GCM) 10K type strain sequencing project: providing services to taxonomists for standard genome sequencing and annotation.</title>
        <authorList>
            <consortium name="The Broad Institute Genomics Platform"/>
            <consortium name="The Broad Institute Genome Sequencing Center for Infectious Disease"/>
            <person name="Wu L."/>
            <person name="Ma J."/>
        </authorList>
    </citation>
    <scope>NUCLEOTIDE SEQUENCE [LARGE SCALE GENOMIC DNA]</scope>
    <source>
        <strain evidence="2 3">JCM 15478</strain>
    </source>
</reference>
<protein>
    <recommendedName>
        <fullName evidence="4">Integral membrane protein</fullName>
    </recommendedName>
</protein>
<keyword evidence="3" id="KW-1185">Reference proteome</keyword>
<dbReference type="RefSeq" id="WP_344524284.1">
    <property type="nucleotide sequence ID" value="NZ_BAAAPE010000001.1"/>
</dbReference>
<accession>A0ABN2VL19</accession>
<keyword evidence="1" id="KW-0472">Membrane</keyword>
<feature type="transmembrane region" description="Helical" evidence="1">
    <location>
        <begin position="78"/>
        <end position="101"/>
    </location>
</feature>
<dbReference type="Proteomes" id="UP001500016">
    <property type="component" value="Unassembled WGS sequence"/>
</dbReference>
<evidence type="ECO:0008006" key="4">
    <source>
        <dbReference type="Google" id="ProtNLM"/>
    </source>
</evidence>
<evidence type="ECO:0000313" key="3">
    <source>
        <dbReference type="Proteomes" id="UP001500016"/>
    </source>
</evidence>
<sequence>MAQAVRRSHFSPVSLLNSDGKPHPVENSFAAVTMLLGAVAIITSIWPGLHLISSWTGLAGVLTGMWAQFISATTGERFVAIIGLGAAGVGFYLGVAHGGLIP</sequence>
<evidence type="ECO:0000313" key="2">
    <source>
        <dbReference type="EMBL" id="GAA2064931.1"/>
    </source>
</evidence>
<evidence type="ECO:0000256" key="1">
    <source>
        <dbReference type="SAM" id="Phobius"/>
    </source>
</evidence>
<feature type="transmembrane region" description="Helical" evidence="1">
    <location>
        <begin position="52"/>
        <end position="71"/>
    </location>
</feature>
<proteinExistence type="predicted"/>
<keyword evidence="1" id="KW-0812">Transmembrane</keyword>
<comment type="caution">
    <text evidence="2">The sequence shown here is derived from an EMBL/GenBank/DDBJ whole genome shotgun (WGS) entry which is preliminary data.</text>
</comment>
<feature type="transmembrane region" description="Helical" evidence="1">
    <location>
        <begin position="28"/>
        <end position="46"/>
    </location>
</feature>
<gene>
    <name evidence="2" type="ORF">GCM10009801_09950</name>
</gene>
<keyword evidence="1" id="KW-1133">Transmembrane helix</keyword>
<name>A0ABN2VL19_9ACTN</name>
<dbReference type="EMBL" id="BAAAPE010000001">
    <property type="protein sequence ID" value="GAA2064931.1"/>
    <property type="molecule type" value="Genomic_DNA"/>
</dbReference>